<sequence>MADEGVIKDELTIAAETGNLQKLQRLFGGGVYEATSRKAQSACLSAANAKQAQAVIAFLQWGISPNIEDNDKNRLLFVCMRRGLDTAVTMLIEKGVDLKRPDTEGNLPMVVAIKSKNIAIIKELLRAGVDVPHGQLDAPGLAAAAHEVKVEQSATSLRANAGQTIDLAEVAKVEKEVWSNMKEHMRLLRIKEEGKAGSVLVELERKTAAEKTAAEAATAREAQLAIELKDQKVLVAAAESELHKVAKELGQVEATLADAKIIDLKVQAELAEQHQKLQKEQAVVDAFQKARLEAEAHSAKAFADLKAIEAEVAEARIQHDQVDVELNDAREDLEGWLRDKDAAAALTAQAHRLLGLSAA</sequence>
<dbReference type="Pfam" id="PF12796">
    <property type="entry name" value="Ank_2"/>
    <property type="match status" value="1"/>
</dbReference>
<evidence type="ECO:0000256" key="1">
    <source>
        <dbReference type="SAM" id="Coils"/>
    </source>
</evidence>
<name>A0A813I7Z3_POLGL</name>
<keyword evidence="1" id="KW-0175">Coiled coil</keyword>
<dbReference type="InterPro" id="IPR002110">
    <property type="entry name" value="Ankyrin_rpt"/>
</dbReference>
<evidence type="ECO:0000313" key="5">
    <source>
        <dbReference type="Proteomes" id="UP000654075"/>
    </source>
</evidence>
<dbReference type="EMBL" id="CAJNNW010003932">
    <property type="protein sequence ID" value="CAE8645909.1"/>
    <property type="molecule type" value="Genomic_DNA"/>
</dbReference>
<protein>
    <submittedName>
        <fullName evidence="3">Uncharacterized protein</fullName>
    </submittedName>
</protein>
<proteinExistence type="predicted"/>
<dbReference type="Proteomes" id="UP000626109">
    <property type="component" value="Unassembled WGS sequence"/>
</dbReference>
<gene>
    <name evidence="2" type="ORF">PGLA1383_LOCUS28713</name>
    <name evidence="3" type="ORF">PGLA2088_LOCUS4328</name>
</gene>
<accession>A0A813I7Z3</accession>
<reference evidence="3" key="1">
    <citation type="submission" date="2021-02" db="EMBL/GenBank/DDBJ databases">
        <authorList>
            <person name="Dougan E. K."/>
            <person name="Rhodes N."/>
            <person name="Thang M."/>
            <person name="Chan C."/>
        </authorList>
    </citation>
    <scope>NUCLEOTIDE SEQUENCE</scope>
</reference>
<organism evidence="3 4">
    <name type="scientific">Polarella glacialis</name>
    <name type="common">Dinoflagellate</name>
    <dbReference type="NCBI Taxonomy" id="89957"/>
    <lineage>
        <taxon>Eukaryota</taxon>
        <taxon>Sar</taxon>
        <taxon>Alveolata</taxon>
        <taxon>Dinophyceae</taxon>
        <taxon>Suessiales</taxon>
        <taxon>Suessiaceae</taxon>
        <taxon>Polarella</taxon>
    </lineage>
</organism>
<evidence type="ECO:0000313" key="3">
    <source>
        <dbReference type="EMBL" id="CAE8645909.1"/>
    </source>
</evidence>
<evidence type="ECO:0000313" key="2">
    <source>
        <dbReference type="EMBL" id="CAE8610904.1"/>
    </source>
</evidence>
<feature type="coiled-coil region" evidence="1">
    <location>
        <begin position="305"/>
        <end position="332"/>
    </location>
</feature>
<dbReference type="InterPro" id="IPR036770">
    <property type="entry name" value="Ankyrin_rpt-contain_sf"/>
</dbReference>
<dbReference type="EMBL" id="CAJNNV010024862">
    <property type="protein sequence ID" value="CAE8610904.1"/>
    <property type="molecule type" value="Genomic_DNA"/>
</dbReference>
<dbReference type="Gene3D" id="1.25.40.20">
    <property type="entry name" value="Ankyrin repeat-containing domain"/>
    <property type="match status" value="1"/>
</dbReference>
<dbReference type="AlphaFoldDB" id="A0A813I7Z3"/>
<dbReference type="Proteomes" id="UP000654075">
    <property type="component" value="Unassembled WGS sequence"/>
</dbReference>
<keyword evidence="5" id="KW-1185">Reference proteome</keyword>
<comment type="caution">
    <text evidence="3">The sequence shown here is derived from an EMBL/GenBank/DDBJ whole genome shotgun (WGS) entry which is preliminary data.</text>
</comment>
<dbReference type="SUPFAM" id="SSF48403">
    <property type="entry name" value="Ankyrin repeat"/>
    <property type="match status" value="1"/>
</dbReference>
<evidence type="ECO:0000313" key="4">
    <source>
        <dbReference type="Proteomes" id="UP000626109"/>
    </source>
</evidence>